<gene>
    <name evidence="2" type="ORF">EV215_0973</name>
</gene>
<comment type="caution">
    <text evidence="2">The sequence shown here is derived from an EMBL/GenBank/DDBJ whole genome shotgun (WGS) entry which is preliminary data.</text>
</comment>
<sequence length="360" mass="42139">MKKKIILLSVFMLIFFNGFATTSLKTKLTINNSKIKNLESTSNSKAKFFLYNDDFENSLIDIEYSLYTENNSKNNKNSLDLARIKLVQNNIEIIFGKTRLGWGQGFNFNPIDIFNETPAGSAFDSNYEKEARNSITFTSYLQNDDSLEFVYAGNYNNNSISKDIEYGIRYKQFIFNTDFEFIYAKRGKELKPYETLIPSDIYGASIKTTIPYINYGYWIEGNYSAADNIYTFITGIDNYFWENYYFNIEYYQNGYGKSDKNFYDNNDLNKINYNIPIGTDYLIPSFKYEMNELFSTTFFSFININDRSFTIGNSSDYYYNDLISFNLTEFFFNGEKNSEYYLTKSTYGDYGISFTITADF</sequence>
<feature type="chain" id="PRO_5041341834" evidence="1">
    <location>
        <begin position="21"/>
        <end position="360"/>
    </location>
</feature>
<keyword evidence="3" id="KW-1185">Reference proteome</keyword>
<evidence type="ECO:0000313" key="2">
    <source>
        <dbReference type="EMBL" id="TDT71595.1"/>
    </source>
</evidence>
<proteinExistence type="predicted"/>
<dbReference type="AlphaFoldDB" id="A0AA46I628"/>
<evidence type="ECO:0000256" key="1">
    <source>
        <dbReference type="SAM" id="SignalP"/>
    </source>
</evidence>
<protein>
    <submittedName>
        <fullName evidence="2">Uncharacterized protein</fullName>
    </submittedName>
</protein>
<dbReference type="RefSeq" id="WP_134112854.1">
    <property type="nucleotide sequence ID" value="NZ_SOBG01000003.1"/>
</dbReference>
<feature type="signal peptide" evidence="1">
    <location>
        <begin position="1"/>
        <end position="20"/>
    </location>
</feature>
<keyword evidence="1" id="KW-0732">Signal</keyword>
<evidence type="ECO:0000313" key="3">
    <source>
        <dbReference type="Proteomes" id="UP000294678"/>
    </source>
</evidence>
<organism evidence="2 3">
    <name type="scientific">Hypnocyclicus thermotrophus</name>
    <dbReference type="NCBI Taxonomy" id="1627895"/>
    <lineage>
        <taxon>Bacteria</taxon>
        <taxon>Fusobacteriati</taxon>
        <taxon>Fusobacteriota</taxon>
        <taxon>Fusobacteriia</taxon>
        <taxon>Fusobacteriales</taxon>
        <taxon>Fusobacteriaceae</taxon>
        <taxon>Hypnocyclicus</taxon>
    </lineage>
</organism>
<name>A0AA46I628_9FUSO</name>
<dbReference type="Proteomes" id="UP000294678">
    <property type="component" value="Unassembled WGS sequence"/>
</dbReference>
<dbReference type="EMBL" id="SOBG01000003">
    <property type="protein sequence ID" value="TDT71595.1"/>
    <property type="molecule type" value="Genomic_DNA"/>
</dbReference>
<reference evidence="2 3" key="1">
    <citation type="submission" date="2019-03" db="EMBL/GenBank/DDBJ databases">
        <title>Genomic Encyclopedia of Type Strains, Phase IV (KMG-IV): sequencing the most valuable type-strain genomes for metagenomic binning, comparative biology and taxonomic classification.</title>
        <authorList>
            <person name="Goeker M."/>
        </authorList>
    </citation>
    <scope>NUCLEOTIDE SEQUENCE [LARGE SCALE GENOMIC DNA]</scope>
    <source>
        <strain evidence="2 3">DSM 100055</strain>
    </source>
</reference>
<accession>A0AA46I628</accession>